<dbReference type="PANTHER" id="PTHR44196">
    <property type="entry name" value="DEHYDROGENASE/REDUCTASE SDR FAMILY MEMBER 7B"/>
    <property type="match status" value="1"/>
</dbReference>
<dbReference type="PANTHER" id="PTHR44196:SF1">
    <property type="entry name" value="DEHYDROGENASE_REDUCTASE SDR FAMILY MEMBER 7B"/>
    <property type="match status" value="1"/>
</dbReference>
<dbReference type="RefSeq" id="WP_256763053.1">
    <property type="nucleotide sequence ID" value="NZ_JANIGO010000001.1"/>
</dbReference>
<dbReference type="Gene3D" id="3.40.50.720">
    <property type="entry name" value="NAD(P)-binding Rossmann-like Domain"/>
    <property type="match status" value="1"/>
</dbReference>
<evidence type="ECO:0000256" key="3">
    <source>
        <dbReference type="RuleBase" id="RU000363"/>
    </source>
</evidence>
<dbReference type="InterPro" id="IPR020904">
    <property type="entry name" value="Sc_DH/Rdtase_CS"/>
</dbReference>
<reference evidence="5 6" key="1">
    <citation type="submission" date="2022-07" db="EMBL/GenBank/DDBJ databases">
        <authorList>
            <person name="Xamxidin M."/>
            <person name="Wu M."/>
        </authorList>
    </citation>
    <scope>NUCLEOTIDE SEQUENCE [LARGE SCALE GENOMIC DNA]</scope>
    <source>
        <strain evidence="5 6">NBRC 111650</strain>
    </source>
</reference>
<dbReference type="PRINTS" id="PR00081">
    <property type="entry name" value="GDHRDH"/>
</dbReference>
<dbReference type="SUPFAM" id="SSF51735">
    <property type="entry name" value="NAD(P)-binding Rossmann-fold domains"/>
    <property type="match status" value="1"/>
</dbReference>
<comment type="caution">
    <text evidence="5">The sequence shown here is derived from an EMBL/GenBank/DDBJ whole genome shotgun (WGS) entry which is preliminary data.</text>
</comment>
<dbReference type="InterPro" id="IPR002347">
    <property type="entry name" value="SDR_fam"/>
</dbReference>
<evidence type="ECO:0000256" key="2">
    <source>
        <dbReference type="ARBA" id="ARBA00023002"/>
    </source>
</evidence>
<dbReference type="PROSITE" id="PS00061">
    <property type="entry name" value="ADH_SHORT"/>
    <property type="match status" value="1"/>
</dbReference>
<evidence type="ECO:0000313" key="6">
    <source>
        <dbReference type="Proteomes" id="UP001204142"/>
    </source>
</evidence>
<keyword evidence="2" id="KW-0560">Oxidoreductase</keyword>
<dbReference type="InterPro" id="IPR036291">
    <property type="entry name" value="NAD(P)-bd_dom_sf"/>
</dbReference>
<evidence type="ECO:0000256" key="1">
    <source>
        <dbReference type="ARBA" id="ARBA00006484"/>
    </source>
</evidence>
<proteinExistence type="inferred from homology"/>
<organism evidence="5 6">
    <name type="scientific">Limnobacter humi</name>
    <dbReference type="NCBI Taxonomy" id="1778671"/>
    <lineage>
        <taxon>Bacteria</taxon>
        <taxon>Pseudomonadati</taxon>
        <taxon>Pseudomonadota</taxon>
        <taxon>Betaproteobacteria</taxon>
        <taxon>Burkholderiales</taxon>
        <taxon>Burkholderiaceae</taxon>
        <taxon>Limnobacter</taxon>
    </lineage>
</organism>
<keyword evidence="6" id="KW-1185">Reference proteome</keyword>
<name>A0ABT1WG36_9BURK</name>
<dbReference type="Proteomes" id="UP001204142">
    <property type="component" value="Unassembled WGS sequence"/>
</dbReference>
<dbReference type="Pfam" id="PF00106">
    <property type="entry name" value="adh_short"/>
    <property type="match status" value="1"/>
</dbReference>
<comment type="similarity">
    <text evidence="1 3">Belongs to the short-chain dehydrogenases/reductases (SDR) family.</text>
</comment>
<evidence type="ECO:0000259" key="4">
    <source>
        <dbReference type="SMART" id="SM00822"/>
    </source>
</evidence>
<dbReference type="EMBL" id="JANIGO010000001">
    <property type="protein sequence ID" value="MCQ8895374.1"/>
    <property type="molecule type" value="Genomic_DNA"/>
</dbReference>
<dbReference type="SMART" id="SM00822">
    <property type="entry name" value="PKS_KR"/>
    <property type="match status" value="1"/>
</dbReference>
<sequence>MKNKVVFITGGARGLGAGLAQRVVTSGGKAFIVDLSEKAVFAQIESLGSNAAGCVADVTKLGDLELALEACATRFGKVDVLVANAGILKMGSIENMDPADFDAVMKVNVTGVFNTIRAGIPHLRDSQGYLQVVSSLAAAIHTPLMGHYAASKAAVEALADVARQELSLDGVDVGCVHPTFTNTAMIQETNAGVLWGGHKGAFAAVEPAEVIDAMFKGIQKRQRKIIAPKQITPLILAPGLFHWVAERISRLQGSDEALKKFQREERKSRKGRKQPA</sequence>
<accession>A0ABT1WG36</accession>
<dbReference type="CDD" id="cd05233">
    <property type="entry name" value="SDR_c"/>
    <property type="match status" value="1"/>
</dbReference>
<gene>
    <name evidence="5" type="ORF">NQT62_02845</name>
</gene>
<dbReference type="PRINTS" id="PR00080">
    <property type="entry name" value="SDRFAMILY"/>
</dbReference>
<protein>
    <submittedName>
        <fullName evidence="5">SDR family NAD(P)-dependent oxidoreductase</fullName>
    </submittedName>
</protein>
<feature type="domain" description="Ketoreductase" evidence="4">
    <location>
        <begin position="4"/>
        <end position="174"/>
    </location>
</feature>
<evidence type="ECO:0000313" key="5">
    <source>
        <dbReference type="EMBL" id="MCQ8895374.1"/>
    </source>
</evidence>
<dbReference type="InterPro" id="IPR057326">
    <property type="entry name" value="KR_dom"/>
</dbReference>